<proteinExistence type="predicted"/>
<dbReference type="PANTHER" id="PTHR36234:SF5">
    <property type="entry name" value="LYSYL ENDOPEPTIDASE"/>
    <property type="match status" value="1"/>
</dbReference>
<accession>A0ABP6TBF0</accession>
<dbReference type="InterPro" id="IPR043504">
    <property type="entry name" value="Peptidase_S1_PA_chymotrypsin"/>
</dbReference>
<keyword evidence="2" id="KW-1185">Reference proteome</keyword>
<dbReference type="InterPro" id="IPR009003">
    <property type="entry name" value="Peptidase_S1_PA"/>
</dbReference>
<evidence type="ECO:0000313" key="1">
    <source>
        <dbReference type="EMBL" id="GAA3396774.1"/>
    </source>
</evidence>
<protein>
    <recommendedName>
        <fullName evidence="3">Serine protease</fullName>
    </recommendedName>
</protein>
<organism evidence="1 2">
    <name type="scientific">Cryptosporangium minutisporangium</name>
    <dbReference type="NCBI Taxonomy" id="113569"/>
    <lineage>
        <taxon>Bacteria</taxon>
        <taxon>Bacillati</taxon>
        <taxon>Actinomycetota</taxon>
        <taxon>Actinomycetes</taxon>
        <taxon>Cryptosporangiales</taxon>
        <taxon>Cryptosporangiaceae</taxon>
        <taxon>Cryptosporangium</taxon>
    </lineage>
</organism>
<dbReference type="RefSeq" id="WP_345733022.1">
    <property type="nucleotide sequence ID" value="NZ_BAAAYN010000060.1"/>
</dbReference>
<dbReference type="Pfam" id="PF13365">
    <property type="entry name" value="Trypsin_2"/>
    <property type="match status" value="1"/>
</dbReference>
<evidence type="ECO:0008006" key="3">
    <source>
        <dbReference type="Google" id="ProtNLM"/>
    </source>
</evidence>
<gene>
    <name evidence="1" type="ORF">GCM10020369_74620</name>
</gene>
<dbReference type="Proteomes" id="UP001501676">
    <property type="component" value="Unassembled WGS sequence"/>
</dbReference>
<evidence type="ECO:0000313" key="2">
    <source>
        <dbReference type="Proteomes" id="UP001501676"/>
    </source>
</evidence>
<sequence>MAHIITDKQLREARDGTAWRREPLDRRIAYAKRQGIPTAGNPPEVVDAALERLLEGSDLLPALWLAAGLRRADAVALVRTPSGPGTGFLVSPELLLTNHHVLPDPDVAHASSARFRYEEDSDGNITRAKAFDFRPDRYFVTSPAHELDYTVVAVESPTDGTPVGAEYGVIPLIAATGKIMIGQPVNIIQHPRGSPREIAIRNNVLLTVDGTTRITYLTDTEPGSSGSPVFNDHWECVALHHSSVPARDSEGREIDVTGDPVTPDTPDALRKWIANEGIRVSAIVADLRARTFLPDQQNLVGRLLDPVEDS</sequence>
<comment type="caution">
    <text evidence="1">The sequence shown here is derived from an EMBL/GenBank/DDBJ whole genome shotgun (WGS) entry which is preliminary data.</text>
</comment>
<dbReference type="Gene3D" id="2.40.10.10">
    <property type="entry name" value="Trypsin-like serine proteases"/>
    <property type="match status" value="2"/>
</dbReference>
<reference evidence="2" key="1">
    <citation type="journal article" date="2019" name="Int. J. Syst. Evol. Microbiol.">
        <title>The Global Catalogue of Microorganisms (GCM) 10K type strain sequencing project: providing services to taxonomists for standard genome sequencing and annotation.</title>
        <authorList>
            <consortium name="The Broad Institute Genomics Platform"/>
            <consortium name="The Broad Institute Genome Sequencing Center for Infectious Disease"/>
            <person name="Wu L."/>
            <person name="Ma J."/>
        </authorList>
    </citation>
    <scope>NUCLEOTIDE SEQUENCE [LARGE SCALE GENOMIC DNA]</scope>
    <source>
        <strain evidence="2">JCM 9458</strain>
    </source>
</reference>
<dbReference type="EMBL" id="BAAAYN010000060">
    <property type="protein sequence ID" value="GAA3396774.1"/>
    <property type="molecule type" value="Genomic_DNA"/>
</dbReference>
<dbReference type="PANTHER" id="PTHR36234">
    <property type="entry name" value="LYSYL ENDOPEPTIDASE"/>
    <property type="match status" value="1"/>
</dbReference>
<name>A0ABP6TBF0_9ACTN</name>
<dbReference type="SUPFAM" id="SSF50494">
    <property type="entry name" value="Trypsin-like serine proteases"/>
    <property type="match status" value="1"/>
</dbReference>